<dbReference type="RefSeq" id="WP_413273558.1">
    <property type="nucleotide sequence ID" value="NZ_JBHFNQ010000206.1"/>
</dbReference>
<keyword evidence="5" id="KW-1185">Reference proteome</keyword>
<proteinExistence type="predicted"/>
<evidence type="ECO:0000256" key="2">
    <source>
        <dbReference type="ARBA" id="ARBA00022679"/>
    </source>
</evidence>
<reference evidence="4 5" key="1">
    <citation type="submission" date="2024-09" db="EMBL/GenBank/DDBJ databases">
        <title>Floridaenema gen nov. (Aerosakkonemataceae, Aerosakkonematales ord. nov., Cyanobacteria) from benthic tropical and subtropical fresh waters, with the description of four new species.</title>
        <authorList>
            <person name="Moretto J.A."/>
            <person name="Berthold D.E."/>
            <person name="Lefler F.W."/>
            <person name="Huang I.-S."/>
            <person name="Laughinghouse H. IV."/>
        </authorList>
    </citation>
    <scope>NUCLEOTIDE SEQUENCE [LARGE SCALE GENOMIC DNA]</scope>
    <source>
        <strain evidence="4 5">BLCC-F46</strain>
    </source>
</reference>
<evidence type="ECO:0000313" key="5">
    <source>
        <dbReference type="Proteomes" id="UP001576774"/>
    </source>
</evidence>
<dbReference type="InterPro" id="IPR029063">
    <property type="entry name" value="SAM-dependent_MTases_sf"/>
</dbReference>
<dbReference type="GO" id="GO:0032259">
    <property type="term" value="P:methylation"/>
    <property type="evidence" value="ECO:0007669"/>
    <property type="project" value="UniProtKB-KW"/>
</dbReference>
<keyword evidence="3" id="KW-0949">S-adenosyl-L-methionine</keyword>
<keyword evidence="1 4" id="KW-0489">Methyltransferase</keyword>
<organism evidence="4 5">
    <name type="scientific">Floridaenema aerugineum BLCC-F46</name>
    <dbReference type="NCBI Taxonomy" id="3153654"/>
    <lineage>
        <taxon>Bacteria</taxon>
        <taxon>Bacillati</taxon>
        <taxon>Cyanobacteriota</taxon>
        <taxon>Cyanophyceae</taxon>
        <taxon>Oscillatoriophycideae</taxon>
        <taxon>Aerosakkonematales</taxon>
        <taxon>Aerosakkonemataceae</taxon>
        <taxon>Floridanema</taxon>
        <taxon>Floridanema aerugineum</taxon>
    </lineage>
</organism>
<dbReference type="EMBL" id="JBHFNQ010000206">
    <property type="protein sequence ID" value="MFB2880546.1"/>
    <property type="molecule type" value="Genomic_DNA"/>
</dbReference>
<dbReference type="PANTHER" id="PTHR33841">
    <property type="entry name" value="DNA METHYLTRANSFERASE YEEA-RELATED"/>
    <property type="match status" value="1"/>
</dbReference>
<evidence type="ECO:0000313" key="4">
    <source>
        <dbReference type="EMBL" id="MFB2880546.1"/>
    </source>
</evidence>
<gene>
    <name evidence="4" type="ORF">ACE1CC_27170</name>
</gene>
<accession>A0ABV4XCN2</accession>
<keyword evidence="2" id="KW-0808">Transferase</keyword>
<dbReference type="InterPro" id="IPR050953">
    <property type="entry name" value="N4_N6_ade-DNA_methylase"/>
</dbReference>
<evidence type="ECO:0000256" key="1">
    <source>
        <dbReference type="ARBA" id="ARBA00022603"/>
    </source>
</evidence>
<protein>
    <submittedName>
        <fullName evidence="4">SAM-dependent methyltransferase</fullName>
    </submittedName>
</protein>
<sequence>MIRTIHKTKIEYGDFQTPLELAEKVCQKLVQLGVSPDVILEPTCGVGNFIEAAGRSFKSTNKIIGVELNSYYLQELEKKPIFQDERVEIREGNFFDFDWSSLITSLNGKILIIGNFPWVTNSQQGTIGGINLPQKANFQKYNGFDAIAGKSNFDISEWMLIQVVHWLQNRDANLAMLCKTSVARKLLSYLHSKKLNISNFATYKIDARKYFNATVEACLLFCKFGSNSPKYFCDVFSSFEDTNYYRIGYRNSILVRDIDCFDQLNKLYNPSAGLKWRSGIKHDCSDVMELRKSGNLFINGLGEIVEIEDIYVFPLIKGSDVAQNRIKTTERYVLVTQNFVGEPTEQIKDLAPKTWKYLESHARYLDNRKSKIYQNNPRFSIFGVGAYTFTHWKIAICGLYKKLDFRLVGIINNKPAVFDDTVYFLSFDEEEAALRTFELLTSPSAINFYSSLIFWDEKRPIKSSILNSLNLTALVNMTELDRD</sequence>
<evidence type="ECO:0000256" key="3">
    <source>
        <dbReference type="ARBA" id="ARBA00022691"/>
    </source>
</evidence>
<dbReference type="SUPFAM" id="SSF53335">
    <property type="entry name" value="S-adenosyl-L-methionine-dependent methyltransferases"/>
    <property type="match status" value="1"/>
</dbReference>
<comment type="caution">
    <text evidence="4">The sequence shown here is derived from an EMBL/GenBank/DDBJ whole genome shotgun (WGS) entry which is preliminary data.</text>
</comment>
<dbReference type="PANTHER" id="PTHR33841:SF5">
    <property type="entry name" value="DNA METHYLASE (MODIFICATION METHYLASE) (METHYLTRANSFERASE)-RELATED"/>
    <property type="match status" value="1"/>
</dbReference>
<dbReference type="Proteomes" id="UP001576774">
    <property type="component" value="Unassembled WGS sequence"/>
</dbReference>
<dbReference type="Gene3D" id="3.40.50.150">
    <property type="entry name" value="Vaccinia Virus protein VP39"/>
    <property type="match status" value="1"/>
</dbReference>
<name>A0ABV4XCN2_9CYAN</name>
<dbReference type="GO" id="GO:0008168">
    <property type="term" value="F:methyltransferase activity"/>
    <property type="evidence" value="ECO:0007669"/>
    <property type="project" value="UniProtKB-KW"/>
</dbReference>